<protein>
    <submittedName>
        <fullName evidence="1">Uncharacterized protein</fullName>
    </submittedName>
</protein>
<feature type="non-terminal residue" evidence="1">
    <location>
        <position position="289"/>
    </location>
</feature>
<keyword evidence="2" id="KW-1185">Reference proteome</keyword>
<proteinExistence type="predicted"/>
<sequence>MSWPTDIPKAEFVKEELIFILTNTEVDLANLADPSKLSFKRSKPVSDLEKLFGRISTGGHRNVESDKASEGIKYDILYIPFSMKPLPQEKFSVKLASDTTNDSGYQSEGLPIPAGSLPEPEDVKEWTGLPRLPPSLEPTEKGTVGGVVRLVKRVPLCVWVINEHSEEITVVVSQYAPNRILGSVGASYPTAGGAFGFNTTTFLSPATKKTLAPRSQDREGSIAVFPLWKAKCAFAVISVFKGPEKVPYIEGDRVPVASTAYFVNKPNLKLVGYDGKLLTQDPPQTLNQT</sequence>
<dbReference type="Proteomes" id="UP000750711">
    <property type="component" value="Unassembled WGS sequence"/>
</dbReference>
<comment type="caution">
    <text evidence="1">The sequence shown here is derived from an EMBL/GenBank/DDBJ whole genome shotgun (WGS) entry which is preliminary data.</text>
</comment>
<dbReference type="EMBL" id="JAGHQM010002646">
    <property type="protein sequence ID" value="KAH0548312.1"/>
    <property type="molecule type" value="Genomic_DNA"/>
</dbReference>
<gene>
    <name evidence="1" type="ORF">GP486_007994</name>
</gene>
<evidence type="ECO:0000313" key="1">
    <source>
        <dbReference type="EMBL" id="KAH0548312.1"/>
    </source>
</evidence>
<reference evidence="1" key="1">
    <citation type="submission" date="2021-03" db="EMBL/GenBank/DDBJ databases">
        <title>Comparative genomics and phylogenomic investigation of the class Geoglossomycetes provide insights into ecological specialization and systematics.</title>
        <authorList>
            <person name="Melie T."/>
            <person name="Pirro S."/>
            <person name="Miller A.N."/>
            <person name="Quandt A."/>
        </authorList>
    </citation>
    <scope>NUCLEOTIDE SEQUENCE</scope>
    <source>
        <strain evidence="1">CAQ_001_2017</strain>
    </source>
</reference>
<dbReference type="AlphaFoldDB" id="A0A9P8IEH5"/>
<name>A0A9P8IEH5_9PEZI</name>
<organism evidence="1 2">
    <name type="scientific">Trichoglossum hirsutum</name>
    <dbReference type="NCBI Taxonomy" id="265104"/>
    <lineage>
        <taxon>Eukaryota</taxon>
        <taxon>Fungi</taxon>
        <taxon>Dikarya</taxon>
        <taxon>Ascomycota</taxon>
        <taxon>Pezizomycotina</taxon>
        <taxon>Geoglossomycetes</taxon>
        <taxon>Geoglossales</taxon>
        <taxon>Geoglossaceae</taxon>
        <taxon>Trichoglossum</taxon>
    </lineage>
</organism>
<evidence type="ECO:0000313" key="2">
    <source>
        <dbReference type="Proteomes" id="UP000750711"/>
    </source>
</evidence>
<accession>A0A9P8IEH5</accession>